<keyword evidence="4 11" id="KW-0645">Protease</keyword>
<keyword evidence="6 14" id="KW-0732">Signal</keyword>
<feature type="transmembrane region" description="Helical" evidence="13">
    <location>
        <begin position="424"/>
        <end position="445"/>
    </location>
</feature>
<evidence type="ECO:0000256" key="3">
    <source>
        <dbReference type="ARBA" id="ARBA00022475"/>
    </source>
</evidence>
<feature type="domain" description="Peptidase S8/S53" evidence="15">
    <location>
        <begin position="86"/>
        <end position="384"/>
    </location>
</feature>
<dbReference type="EMBL" id="JBIRUQ010000002">
    <property type="protein sequence ID" value="MFI1461034.1"/>
    <property type="molecule type" value="Genomic_DNA"/>
</dbReference>
<dbReference type="PROSITE" id="PS00137">
    <property type="entry name" value="SUBTILASE_HIS"/>
    <property type="match status" value="1"/>
</dbReference>
<evidence type="ECO:0000256" key="4">
    <source>
        <dbReference type="ARBA" id="ARBA00022670"/>
    </source>
</evidence>
<dbReference type="NCBIfam" id="TIGR03921">
    <property type="entry name" value="T7SS_mycosin"/>
    <property type="match status" value="1"/>
</dbReference>
<dbReference type="InterPro" id="IPR023834">
    <property type="entry name" value="T7SS_pept_S8A_mycosin"/>
</dbReference>
<evidence type="ECO:0000256" key="5">
    <source>
        <dbReference type="ARBA" id="ARBA00022692"/>
    </source>
</evidence>
<keyword evidence="5 13" id="KW-0812">Transmembrane</keyword>
<gene>
    <name evidence="16" type="primary">mycP</name>
    <name evidence="16" type="ORF">ACH4WX_09955</name>
</gene>
<keyword evidence="7 11" id="KW-0378">Hydrolase</keyword>
<dbReference type="GeneID" id="93504178"/>
<comment type="caution">
    <text evidence="16">The sequence shown here is derived from an EMBL/GenBank/DDBJ whole genome shotgun (WGS) entry which is preliminary data.</text>
</comment>
<evidence type="ECO:0000256" key="6">
    <source>
        <dbReference type="ARBA" id="ARBA00022729"/>
    </source>
</evidence>
<dbReference type="Gene3D" id="3.40.50.200">
    <property type="entry name" value="Peptidase S8/S53 domain"/>
    <property type="match status" value="1"/>
</dbReference>
<comment type="subcellular location">
    <subcellularLocation>
        <location evidence="1">Cell membrane</location>
        <topology evidence="1">Single-pass membrane protein</topology>
    </subcellularLocation>
</comment>
<sequence>MRPGRALAAALAVLVLSVSAGPAAAMVPPQAVVGAPPPDGPPGPELPTKQESGCLATGVLDDTDISRTPPPELALNLADARTLSRGAGVTVAVVDTGVTPHPRLPTLAPGGDYVAAGGDGLQDCDAHGTLIAGIIAGAADPVDGFTGVAPEARILSIRYRSSAFRAERYAGDDRDRQARELRTLSRAIIHAANLGAGIIAVPLPVCVKTDSGVDLGVLAEAVGYAVHSRGSLIVAGAGNTNGQGCNDQNPGYDPARPGDPRNWRDVRTASVPGVFSESVLSVGMTTAHGGIVGESLLGPWVTMAAPGTSIESLGPGSPGLINGVGTPGKLGPVGGTSFAAAYTAGVAALIRSRYPNETPAEITARLAASAHAPARGIDNTVGAGLIDPVAALSYRMPPEPPEGLFVAAGFELPPAPRPPDAKPGITAAIVIVVAVLVGAAATYGVSARRRQR</sequence>
<evidence type="ECO:0000256" key="12">
    <source>
        <dbReference type="SAM" id="MobiDB-lite"/>
    </source>
</evidence>
<keyword evidence="10 13" id="KW-0472">Membrane</keyword>
<dbReference type="InterPro" id="IPR036852">
    <property type="entry name" value="Peptidase_S8/S53_dom_sf"/>
</dbReference>
<evidence type="ECO:0000259" key="15">
    <source>
        <dbReference type="Pfam" id="PF00082"/>
    </source>
</evidence>
<name>A0ABW7TMM3_9NOCA</name>
<dbReference type="Proteomes" id="UP001611263">
    <property type="component" value="Unassembled WGS sequence"/>
</dbReference>
<feature type="active site" description="Charge relay system" evidence="11">
    <location>
        <position position="95"/>
    </location>
</feature>
<reference evidence="16 17" key="1">
    <citation type="submission" date="2024-10" db="EMBL/GenBank/DDBJ databases">
        <title>The Natural Products Discovery Center: Release of the First 8490 Sequenced Strains for Exploring Actinobacteria Biosynthetic Diversity.</title>
        <authorList>
            <person name="Kalkreuter E."/>
            <person name="Kautsar S.A."/>
            <person name="Yang D."/>
            <person name="Bader C.D."/>
            <person name="Teijaro C.N."/>
            <person name="Fluegel L."/>
            <person name="Davis C.M."/>
            <person name="Simpson J.R."/>
            <person name="Lauterbach L."/>
            <person name="Steele A.D."/>
            <person name="Gui C."/>
            <person name="Meng S."/>
            <person name="Li G."/>
            <person name="Viehrig K."/>
            <person name="Ye F."/>
            <person name="Su P."/>
            <person name="Kiefer A.F."/>
            <person name="Nichols A."/>
            <person name="Cepeda A.J."/>
            <person name="Yan W."/>
            <person name="Fan B."/>
            <person name="Jiang Y."/>
            <person name="Adhikari A."/>
            <person name="Zheng C.-J."/>
            <person name="Schuster L."/>
            <person name="Cowan T.M."/>
            <person name="Smanski M.J."/>
            <person name="Chevrette M.G."/>
            <person name="De Carvalho L.P.S."/>
            <person name="Shen B."/>
        </authorList>
    </citation>
    <scope>NUCLEOTIDE SEQUENCE [LARGE SCALE GENOMIC DNA]</scope>
    <source>
        <strain evidence="16 17">NPDC020568</strain>
    </source>
</reference>
<dbReference type="InterPro" id="IPR023827">
    <property type="entry name" value="Peptidase_S8_Asp-AS"/>
</dbReference>
<dbReference type="PROSITE" id="PS00136">
    <property type="entry name" value="SUBTILASE_ASP"/>
    <property type="match status" value="1"/>
</dbReference>
<dbReference type="PROSITE" id="PS51892">
    <property type="entry name" value="SUBTILASE"/>
    <property type="match status" value="1"/>
</dbReference>
<dbReference type="GO" id="GO:0008233">
    <property type="term" value="F:peptidase activity"/>
    <property type="evidence" value="ECO:0007669"/>
    <property type="project" value="UniProtKB-KW"/>
</dbReference>
<dbReference type="RefSeq" id="WP_081595382.1">
    <property type="nucleotide sequence ID" value="NZ_JBIRUQ010000002.1"/>
</dbReference>
<evidence type="ECO:0000256" key="11">
    <source>
        <dbReference type="PROSITE-ProRule" id="PRU01240"/>
    </source>
</evidence>
<organism evidence="16 17">
    <name type="scientific">Nocardia carnea</name>
    <dbReference type="NCBI Taxonomy" id="37328"/>
    <lineage>
        <taxon>Bacteria</taxon>
        <taxon>Bacillati</taxon>
        <taxon>Actinomycetota</taxon>
        <taxon>Actinomycetes</taxon>
        <taxon>Mycobacteriales</taxon>
        <taxon>Nocardiaceae</taxon>
        <taxon>Nocardia</taxon>
    </lineage>
</organism>
<feature type="active site" description="Charge relay system" evidence="11">
    <location>
        <position position="127"/>
    </location>
</feature>
<evidence type="ECO:0000256" key="14">
    <source>
        <dbReference type="SAM" id="SignalP"/>
    </source>
</evidence>
<dbReference type="Pfam" id="PF00082">
    <property type="entry name" value="Peptidase_S8"/>
    <property type="match status" value="1"/>
</dbReference>
<dbReference type="InterPro" id="IPR000209">
    <property type="entry name" value="Peptidase_S8/S53_dom"/>
</dbReference>
<dbReference type="InterPro" id="IPR015500">
    <property type="entry name" value="Peptidase_S8_subtilisin-rel"/>
</dbReference>
<keyword evidence="8 11" id="KW-0720">Serine protease</keyword>
<evidence type="ECO:0000256" key="9">
    <source>
        <dbReference type="ARBA" id="ARBA00022989"/>
    </source>
</evidence>
<dbReference type="InterPro" id="IPR022398">
    <property type="entry name" value="Peptidase_S8_His-AS"/>
</dbReference>
<evidence type="ECO:0000256" key="10">
    <source>
        <dbReference type="ARBA" id="ARBA00023136"/>
    </source>
</evidence>
<dbReference type="PANTHER" id="PTHR42884:SF14">
    <property type="entry name" value="NEUROENDOCRINE CONVERTASE 1"/>
    <property type="match status" value="1"/>
</dbReference>
<evidence type="ECO:0000256" key="1">
    <source>
        <dbReference type="ARBA" id="ARBA00004162"/>
    </source>
</evidence>
<keyword evidence="3" id="KW-1003">Cell membrane</keyword>
<feature type="compositionally biased region" description="Pro residues" evidence="12">
    <location>
        <begin position="35"/>
        <end position="45"/>
    </location>
</feature>
<feature type="region of interest" description="Disordered" evidence="12">
    <location>
        <begin position="32"/>
        <end position="51"/>
    </location>
</feature>
<accession>A0ABW7TMM3</accession>
<dbReference type="GO" id="GO:0006508">
    <property type="term" value="P:proteolysis"/>
    <property type="evidence" value="ECO:0007669"/>
    <property type="project" value="UniProtKB-KW"/>
</dbReference>
<dbReference type="SUPFAM" id="SSF52743">
    <property type="entry name" value="Subtilisin-like"/>
    <property type="match status" value="1"/>
</dbReference>
<protein>
    <submittedName>
        <fullName evidence="16">Type VII secretion-associated serine protease mycosin</fullName>
    </submittedName>
</protein>
<feature type="signal peptide" evidence="14">
    <location>
        <begin position="1"/>
        <end position="25"/>
    </location>
</feature>
<keyword evidence="9 13" id="KW-1133">Transmembrane helix</keyword>
<evidence type="ECO:0000313" key="17">
    <source>
        <dbReference type="Proteomes" id="UP001611263"/>
    </source>
</evidence>
<evidence type="ECO:0000313" key="16">
    <source>
        <dbReference type="EMBL" id="MFI1461034.1"/>
    </source>
</evidence>
<proteinExistence type="inferred from homology"/>
<evidence type="ECO:0000256" key="7">
    <source>
        <dbReference type="ARBA" id="ARBA00022801"/>
    </source>
</evidence>
<comment type="similarity">
    <text evidence="2 11">Belongs to the peptidase S8 family.</text>
</comment>
<feature type="active site" description="Charge relay system" evidence="11">
    <location>
        <position position="337"/>
    </location>
</feature>
<dbReference type="PANTHER" id="PTHR42884">
    <property type="entry name" value="PROPROTEIN CONVERTASE SUBTILISIN/KEXIN-RELATED"/>
    <property type="match status" value="1"/>
</dbReference>
<keyword evidence="17" id="KW-1185">Reference proteome</keyword>
<evidence type="ECO:0000256" key="8">
    <source>
        <dbReference type="ARBA" id="ARBA00022825"/>
    </source>
</evidence>
<dbReference type="PRINTS" id="PR00723">
    <property type="entry name" value="SUBTILISIN"/>
</dbReference>
<evidence type="ECO:0000256" key="2">
    <source>
        <dbReference type="ARBA" id="ARBA00011073"/>
    </source>
</evidence>
<feature type="chain" id="PRO_5045223451" evidence="14">
    <location>
        <begin position="26"/>
        <end position="452"/>
    </location>
</feature>
<evidence type="ECO:0000256" key="13">
    <source>
        <dbReference type="SAM" id="Phobius"/>
    </source>
</evidence>